<protein>
    <submittedName>
        <fullName evidence="1">Uncharacterized protein</fullName>
    </submittedName>
</protein>
<comment type="caution">
    <text evidence="1">The sequence shown here is derived from an EMBL/GenBank/DDBJ whole genome shotgun (WGS) entry which is preliminary data.</text>
</comment>
<reference evidence="1 2" key="1">
    <citation type="submission" date="2014-09" db="EMBL/GenBank/DDBJ databases">
        <title>A draft genome sequence for Xanthomonas axonopodis pv. vasculorum NCPPB 900.</title>
        <authorList>
            <person name="Harrison J."/>
            <person name="Studholme D.J."/>
        </authorList>
    </citation>
    <scope>NUCLEOTIDE SEQUENCE [LARGE SCALE GENOMIC DNA]</scope>
    <source>
        <strain evidence="1 2">NCPPB 900</strain>
    </source>
</reference>
<proteinExistence type="predicted"/>
<organism evidence="1 2">
    <name type="scientific">Xanthomonas axonopodis pv. vasculorum</name>
    <dbReference type="NCBI Taxonomy" id="325777"/>
    <lineage>
        <taxon>Bacteria</taxon>
        <taxon>Pseudomonadati</taxon>
        <taxon>Pseudomonadota</taxon>
        <taxon>Gammaproteobacteria</taxon>
        <taxon>Lysobacterales</taxon>
        <taxon>Lysobacteraceae</taxon>
        <taxon>Xanthomonas</taxon>
    </lineage>
</organism>
<dbReference type="HOGENOM" id="CLU_139831_0_0_6"/>
<evidence type="ECO:0000313" key="1">
    <source>
        <dbReference type="EMBL" id="KGE52354.1"/>
    </source>
</evidence>
<dbReference type="AlphaFoldDB" id="A0A098PYZ9"/>
<dbReference type="Proteomes" id="UP000028012">
    <property type="component" value="Unassembled WGS sequence"/>
</dbReference>
<dbReference type="STRING" id="325777.GW15_0209350"/>
<accession>A0A098PYZ9</accession>
<name>A0A098PYZ9_9XANT</name>
<evidence type="ECO:0000313" key="2">
    <source>
        <dbReference type="Proteomes" id="UP000028012"/>
    </source>
</evidence>
<gene>
    <name evidence="1" type="ORF">GW15_0209350</name>
</gene>
<dbReference type="EMBL" id="JPHD02000068">
    <property type="protein sequence ID" value="KGE52354.1"/>
    <property type="molecule type" value="Genomic_DNA"/>
</dbReference>
<sequence>MQVNRRDADYHREQLERMTNADRLAVAILQIAYSGSRAQTPASQRLIQMDCVAVYLSGSEFIVASNTVNLTSEMVLRAWNTLGGRTTRGMTVNIVDVPTGMHAEMKIVSHFIQIHKDMQGLSLGVSKPCCAECAVELDRRGIVYSTTHSTPNRGEWIAPG</sequence>
<dbReference type="GeneID" id="58003099"/>
<dbReference type="RefSeq" id="WP_042822447.1">
    <property type="nucleotide sequence ID" value="NZ_CP053649.1"/>
</dbReference>